<evidence type="ECO:0000313" key="1">
    <source>
        <dbReference type="EMBL" id="MBB5031629.1"/>
    </source>
</evidence>
<reference evidence="1 2" key="1">
    <citation type="submission" date="2020-08" db="EMBL/GenBank/DDBJ databases">
        <title>Genomic Encyclopedia of Type Strains, Phase IV (KMG-IV): sequencing the most valuable type-strain genomes for metagenomic binning, comparative biology and taxonomic classification.</title>
        <authorList>
            <person name="Goeker M."/>
        </authorList>
    </citation>
    <scope>NUCLEOTIDE SEQUENCE [LARGE SCALE GENOMIC DNA]</scope>
    <source>
        <strain evidence="1 2">DSM 12252</strain>
    </source>
</reference>
<dbReference type="RefSeq" id="WP_221306051.1">
    <property type="nucleotide sequence ID" value="NZ_JACHIG010000002.1"/>
</dbReference>
<gene>
    <name evidence="1" type="ORF">HNQ65_001197</name>
</gene>
<name>A0A7W7Y8S3_9BACT</name>
<organism evidence="1 2">
    <name type="scientific">Prosthecobacter vanneervenii</name>
    <dbReference type="NCBI Taxonomy" id="48466"/>
    <lineage>
        <taxon>Bacteria</taxon>
        <taxon>Pseudomonadati</taxon>
        <taxon>Verrucomicrobiota</taxon>
        <taxon>Verrucomicrobiia</taxon>
        <taxon>Verrucomicrobiales</taxon>
        <taxon>Verrucomicrobiaceae</taxon>
        <taxon>Prosthecobacter</taxon>
    </lineage>
</organism>
<protein>
    <submittedName>
        <fullName evidence="1">Uncharacterized protein</fullName>
    </submittedName>
</protein>
<comment type="caution">
    <text evidence="1">The sequence shown here is derived from an EMBL/GenBank/DDBJ whole genome shotgun (WGS) entry which is preliminary data.</text>
</comment>
<dbReference type="AlphaFoldDB" id="A0A7W7Y8S3"/>
<accession>A0A7W7Y8S3</accession>
<dbReference type="Proteomes" id="UP000590740">
    <property type="component" value="Unassembled WGS sequence"/>
</dbReference>
<keyword evidence="2" id="KW-1185">Reference proteome</keyword>
<dbReference type="EMBL" id="JACHIG010000002">
    <property type="protein sequence ID" value="MBB5031629.1"/>
    <property type="molecule type" value="Genomic_DNA"/>
</dbReference>
<evidence type="ECO:0000313" key="2">
    <source>
        <dbReference type="Proteomes" id="UP000590740"/>
    </source>
</evidence>
<proteinExistence type="predicted"/>
<sequence length="213" mass="24181">MESASDSEASWTKFLNPESLKQNLLQGGLYLAAFEMLKDSLVGRPKDFFCFGVSEGEFVSDLSSPSYESEVRSLHKHPFTASALWWHKQGALSDLDLDFLRQIREHRDQIAHNMPKMIGSVKHSINLDLLTHTNSILAKIDNWWLQNIEAAIAPEQYERFTQEELKAASSMSSVFLAMMIPLVAGDDSQFRSLYTMWCERQKQKGEAVANAPH</sequence>